<dbReference type="EMBL" id="CAJHJT010000001">
    <property type="protein sequence ID" value="CAD6995343.1"/>
    <property type="molecule type" value="Genomic_DNA"/>
</dbReference>
<comment type="caution">
    <text evidence="1">The sequence shown here is derived from an EMBL/GenBank/DDBJ whole genome shotgun (WGS) entry which is preliminary data.</text>
</comment>
<proteinExistence type="predicted"/>
<feature type="non-terminal residue" evidence="1">
    <location>
        <position position="1"/>
    </location>
</feature>
<evidence type="ECO:0000313" key="1">
    <source>
        <dbReference type="EMBL" id="CAD6995343.1"/>
    </source>
</evidence>
<reference evidence="1" key="1">
    <citation type="submission" date="2020-11" db="EMBL/GenBank/DDBJ databases">
        <authorList>
            <person name="Whitehead M."/>
        </authorList>
    </citation>
    <scope>NUCLEOTIDE SEQUENCE</scope>
    <source>
        <strain evidence="1">EGII</strain>
    </source>
</reference>
<keyword evidence="2" id="KW-1185">Reference proteome</keyword>
<dbReference type="AlphaFoldDB" id="A0A811UDK5"/>
<protein>
    <submittedName>
        <fullName evidence="1">(Mediterranean fruit fly) hypothetical protein</fullName>
    </submittedName>
</protein>
<accession>A0A811UDK5</accession>
<gene>
    <name evidence="1" type="ORF">CCAP1982_LOCUS4062</name>
</gene>
<sequence>MIPIDDTKHKWFLPIPSTVASSLPSVRDALLNRNLLVTNMWLDGMENGKVLILPITVNVGANVITINATINSLITCKCVRVSEPHRAMNAR</sequence>
<dbReference type="Proteomes" id="UP000606786">
    <property type="component" value="Unassembled WGS sequence"/>
</dbReference>
<name>A0A811UDK5_CERCA</name>
<organism evidence="1 2">
    <name type="scientific">Ceratitis capitata</name>
    <name type="common">Mediterranean fruit fly</name>
    <name type="synonym">Tephritis capitata</name>
    <dbReference type="NCBI Taxonomy" id="7213"/>
    <lineage>
        <taxon>Eukaryota</taxon>
        <taxon>Metazoa</taxon>
        <taxon>Ecdysozoa</taxon>
        <taxon>Arthropoda</taxon>
        <taxon>Hexapoda</taxon>
        <taxon>Insecta</taxon>
        <taxon>Pterygota</taxon>
        <taxon>Neoptera</taxon>
        <taxon>Endopterygota</taxon>
        <taxon>Diptera</taxon>
        <taxon>Brachycera</taxon>
        <taxon>Muscomorpha</taxon>
        <taxon>Tephritoidea</taxon>
        <taxon>Tephritidae</taxon>
        <taxon>Ceratitis</taxon>
        <taxon>Ceratitis</taxon>
    </lineage>
</organism>
<evidence type="ECO:0000313" key="2">
    <source>
        <dbReference type="Proteomes" id="UP000606786"/>
    </source>
</evidence>